<comment type="caution">
    <text evidence="3">The sequence shown here is derived from an EMBL/GenBank/DDBJ whole genome shotgun (WGS) entry which is preliminary data.</text>
</comment>
<proteinExistence type="predicted"/>
<sequence length="111" mass="12602">ADVVFEVTGLAPGAEMMTRLARTRGRIIIVGLFAEPVPVNLGQFFLRELRARGVRLHEPEDFETAISLVASRAVPFEKLISYVRPLERIQDTFKELERGANFMKVLLECRD</sequence>
<evidence type="ECO:0000259" key="2">
    <source>
        <dbReference type="Pfam" id="PF00107"/>
    </source>
</evidence>
<dbReference type="GO" id="GO:0016491">
    <property type="term" value="F:oxidoreductase activity"/>
    <property type="evidence" value="ECO:0007669"/>
    <property type="project" value="UniProtKB-KW"/>
</dbReference>
<dbReference type="SUPFAM" id="SSF51735">
    <property type="entry name" value="NAD(P)-binding Rossmann-fold domains"/>
    <property type="match status" value="1"/>
</dbReference>
<dbReference type="InterPro" id="IPR036291">
    <property type="entry name" value="NAD(P)-bd_dom_sf"/>
</dbReference>
<feature type="non-terminal residue" evidence="3">
    <location>
        <position position="1"/>
    </location>
</feature>
<name>X1W124_9ZZZZ</name>
<keyword evidence="1" id="KW-0560">Oxidoreductase</keyword>
<gene>
    <name evidence="3" type="ORF">S12H4_57111</name>
</gene>
<evidence type="ECO:0000313" key="3">
    <source>
        <dbReference type="EMBL" id="GAJ21210.1"/>
    </source>
</evidence>
<dbReference type="PANTHER" id="PTHR43401:SF2">
    <property type="entry name" value="L-THREONINE 3-DEHYDROGENASE"/>
    <property type="match status" value="1"/>
</dbReference>
<dbReference type="InterPro" id="IPR013149">
    <property type="entry name" value="ADH-like_C"/>
</dbReference>
<organism evidence="3">
    <name type="scientific">marine sediment metagenome</name>
    <dbReference type="NCBI Taxonomy" id="412755"/>
    <lineage>
        <taxon>unclassified sequences</taxon>
        <taxon>metagenomes</taxon>
        <taxon>ecological metagenomes</taxon>
    </lineage>
</organism>
<evidence type="ECO:0000256" key="1">
    <source>
        <dbReference type="ARBA" id="ARBA00023002"/>
    </source>
</evidence>
<dbReference type="Pfam" id="PF00107">
    <property type="entry name" value="ADH_zinc_N"/>
    <property type="match status" value="1"/>
</dbReference>
<feature type="domain" description="Alcohol dehydrogenase-like C-terminal" evidence="2">
    <location>
        <begin position="1"/>
        <end position="70"/>
    </location>
</feature>
<dbReference type="Gene3D" id="3.90.180.10">
    <property type="entry name" value="Medium-chain alcohol dehydrogenases, catalytic domain"/>
    <property type="match status" value="1"/>
</dbReference>
<accession>X1W124</accession>
<dbReference type="Gene3D" id="3.40.50.720">
    <property type="entry name" value="NAD(P)-binding Rossmann-like Domain"/>
    <property type="match status" value="1"/>
</dbReference>
<dbReference type="InterPro" id="IPR050129">
    <property type="entry name" value="Zn_alcohol_dh"/>
</dbReference>
<dbReference type="EMBL" id="BARW01036878">
    <property type="protein sequence ID" value="GAJ21210.1"/>
    <property type="molecule type" value="Genomic_DNA"/>
</dbReference>
<reference evidence="3" key="1">
    <citation type="journal article" date="2014" name="Front. Microbiol.">
        <title>High frequency of phylogenetically diverse reductive dehalogenase-homologous genes in deep subseafloor sedimentary metagenomes.</title>
        <authorList>
            <person name="Kawai M."/>
            <person name="Futagami T."/>
            <person name="Toyoda A."/>
            <person name="Takaki Y."/>
            <person name="Nishi S."/>
            <person name="Hori S."/>
            <person name="Arai W."/>
            <person name="Tsubouchi T."/>
            <person name="Morono Y."/>
            <person name="Uchiyama I."/>
            <person name="Ito T."/>
            <person name="Fujiyama A."/>
            <person name="Inagaki F."/>
            <person name="Takami H."/>
        </authorList>
    </citation>
    <scope>NUCLEOTIDE SEQUENCE</scope>
    <source>
        <strain evidence="3">Expedition CK06-06</strain>
    </source>
</reference>
<dbReference type="PANTHER" id="PTHR43401">
    <property type="entry name" value="L-THREONINE 3-DEHYDROGENASE"/>
    <property type="match status" value="1"/>
</dbReference>
<dbReference type="AlphaFoldDB" id="X1W124"/>
<protein>
    <recommendedName>
        <fullName evidence="2">Alcohol dehydrogenase-like C-terminal domain-containing protein</fullName>
    </recommendedName>
</protein>